<protein>
    <submittedName>
        <fullName evidence="2">Uncharacterized protein</fullName>
    </submittedName>
</protein>
<name>A0A0C1FTR7_9SPHI</name>
<feature type="coiled-coil region" evidence="1">
    <location>
        <begin position="44"/>
        <end position="74"/>
    </location>
</feature>
<sequence length="185" mass="21660">MKLSEHKDLKEAITSLPVKEKDKLLLRLIAKDKVLTEHLHYKLLEDETDLNDRKEKIKADVEEQISELHKLNAKEALVKVRKMITMVNHFYKVTKDPLGEVELKLFILNAIPFDYKKSIFGYRDFMILFTAFYLKTTVVTLNKFKKLHEDHQFDLSEDFNHLLHKIYSSKFAGAAEASNLPKKIS</sequence>
<keyword evidence="1" id="KW-0175">Coiled coil</keyword>
<dbReference type="OrthoDB" id="1432119at2"/>
<reference evidence="2 3" key="1">
    <citation type="submission" date="2014-10" db="EMBL/GenBank/DDBJ databases">
        <title>Pedobacter Kyungheensis.</title>
        <authorList>
            <person name="Anderson B.M."/>
            <person name="Newman J.D."/>
        </authorList>
    </citation>
    <scope>NUCLEOTIDE SEQUENCE [LARGE SCALE GENOMIC DNA]</scope>
    <source>
        <strain evidence="2 3">KACC 16221</strain>
    </source>
</reference>
<comment type="caution">
    <text evidence="2">The sequence shown here is derived from an EMBL/GenBank/DDBJ whole genome shotgun (WGS) entry which is preliminary data.</text>
</comment>
<evidence type="ECO:0000313" key="3">
    <source>
        <dbReference type="Proteomes" id="UP000031246"/>
    </source>
</evidence>
<gene>
    <name evidence="2" type="ORF">OC25_21945</name>
</gene>
<dbReference type="RefSeq" id="WP_039480647.1">
    <property type="nucleotide sequence ID" value="NZ_JSYN01000031.1"/>
</dbReference>
<evidence type="ECO:0000313" key="2">
    <source>
        <dbReference type="EMBL" id="KIA91299.1"/>
    </source>
</evidence>
<dbReference type="EMBL" id="JSYN01000031">
    <property type="protein sequence ID" value="KIA91299.1"/>
    <property type="molecule type" value="Genomic_DNA"/>
</dbReference>
<accession>A0A0C1FTR7</accession>
<keyword evidence="3" id="KW-1185">Reference proteome</keyword>
<dbReference type="AlphaFoldDB" id="A0A0C1FTR7"/>
<dbReference type="Proteomes" id="UP000031246">
    <property type="component" value="Unassembled WGS sequence"/>
</dbReference>
<organism evidence="2 3">
    <name type="scientific">Pedobacter kyungheensis</name>
    <dbReference type="NCBI Taxonomy" id="1069985"/>
    <lineage>
        <taxon>Bacteria</taxon>
        <taxon>Pseudomonadati</taxon>
        <taxon>Bacteroidota</taxon>
        <taxon>Sphingobacteriia</taxon>
        <taxon>Sphingobacteriales</taxon>
        <taxon>Sphingobacteriaceae</taxon>
        <taxon>Pedobacter</taxon>
    </lineage>
</organism>
<proteinExistence type="predicted"/>
<evidence type="ECO:0000256" key="1">
    <source>
        <dbReference type="SAM" id="Coils"/>
    </source>
</evidence>